<evidence type="ECO:0000259" key="3">
    <source>
        <dbReference type="PROSITE" id="PS50940"/>
    </source>
</evidence>
<dbReference type="Gene3D" id="3.20.20.80">
    <property type="entry name" value="Glycosidases"/>
    <property type="match status" value="1"/>
</dbReference>
<feature type="region of interest" description="Disordered" evidence="1">
    <location>
        <begin position="694"/>
        <end position="739"/>
    </location>
</feature>
<evidence type="ECO:0000313" key="5">
    <source>
        <dbReference type="Proteomes" id="UP000245119"/>
    </source>
</evidence>
<dbReference type="SUPFAM" id="SSF57625">
    <property type="entry name" value="Invertebrate chitin-binding proteins"/>
    <property type="match status" value="2"/>
</dbReference>
<dbReference type="Gene3D" id="2.170.140.10">
    <property type="entry name" value="Chitin binding domain"/>
    <property type="match status" value="1"/>
</dbReference>
<dbReference type="AlphaFoldDB" id="A0A2T7NL05"/>
<dbReference type="STRING" id="400727.A0A2T7NL05"/>
<reference evidence="4 5" key="1">
    <citation type="submission" date="2018-04" db="EMBL/GenBank/DDBJ databases">
        <title>The genome of golden apple snail Pomacea canaliculata provides insight into stress tolerance and invasive adaptation.</title>
        <authorList>
            <person name="Liu C."/>
            <person name="Liu B."/>
            <person name="Ren Y."/>
            <person name="Zhang Y."/>
            <person name="Wang H."/>
            <person name="Li S."/>
            <person name="Jiang F."/>
            <person name="Yin L."/>
            <person name="Zhang G."/>
            <person name="Qian W."/>
            <person name="Fan W."/>
        </authorList>
    </citation>
    <scope>NUCLEOTIDE SEQUENCE [LARGE SCALE GENOMIC DNA]</scope>
    <source>
        <strain evidence="4">SZHN2017</strain>
        <tissue evidence="4">Muscle</tissue>
    </source>
</reference>
<dbReference type="InterPro" id="IPR002035">
    <property type="entry name" value="VWF_A"/>
</dbReference>
<accession>A0A2T7NL05</accession>
<name>A0A2T7NL05_POMCA</name>
<keyword evidence="5" id="KW-1185">Reference proteome</keyword>
<evidence type="ECO:0000313" key="4">
    <source>
        <dbReference type="EMBL" id="PVD21850.1"/>
    </source>
</evidence>
<dbReference type="SMART" id="SM00327">
    <property type="entry name" value="VWA"/>
    <property type="match status" value="2"/>
</dbReference>
<dbReference type="Gene3D" id="3.40.50.410">
    <property type="entry name" value="von Willebrand factor, type A domain"/>
    <property type="match status" value="2"/>
</dbReference>
<dbReference type="PANTHER" id="PTHR24020:SF20">
    <property type="entry name" value="PH DOMAIN-CONTAINING PROTEIN"/>
    <property type="match status" value="1"/>
</dbReference>
<gene>
    <name evidence="4" type="ORF">C0Q70_17652</name>
</gene>
<dbReference type="SUPFAM" id="SSF53300">
    <property type="entry name" value="vWA-like"/>
    <property type="match status" value="2"/>
</dbReference>
<feature type="domain" description="VWFA" evidence="2">
    <location>
        <begin position="112"/>
        <end position="295"/>
    </location>
</feature>
<feature type="domain" description="VWFA" evidence="2">
    <location>
        <begin position="410"/>
        <end position="583"/>
    </location>
</feature>
<dbReference type="PROSITE" id="PS50234">
    <property type="entry name" value="VWFA"/>
    <property type="match status" value="2"/>
</dbReference>
<dbReference type="Pfam" id="PF00092">
    <property type="entry name" value="VWA"/>
    <property type="match status" value="2"/>
</dbReference>
<dbReference type="InterPro" id="IPR036508">
    <property type="entry name" value="Chitin-bd_dom_sf"/>
</dbReference>
<evidence type="ECO:0000256" key="1">
    <source>
        <dbReference type="SAM" id="MobiDB-lite"/>
    </source>
</evidence>
<dbReference type="OrthoDB" id="6132182at2759"/>
<dbReference type="GO" id="GO:0008061">
    <property type="term" value="F:chitin binding"/>
    <property type="evidence" value="ECO:0007669"/>
    <property type="project" value="InterPro"/>
</dbReference>
<dbReference type="GO" id="GO:0005576">
    <property type="term" value="C:extracellular region"/>
    <property type="evidence" value="ECO:0007669"/>
    <property type="project" value="InterPro"/>
</dbReference>
<dbReference type="Proteomes" id="UP000245119">
    <property type="component" value="Linkage Group LG11"/>
</dbReference>
<proteinExistence type="predicted"/>
<evidence type="ECO:0000259" key="2">
    <source>
        <dbReference type="PROSITE" id="PS50234"/>
    </source>
</evidence>
<dbReference type="PRINTS" id="PR00453">
    <property type="entry name" value="VWFADOMAIN"/>
</dbReference>
<comment type="caution">
    <text evidence="4">The sequence shown here is derived from an EMBL/GenBank/DDBJ whole genome shotgun (WGS) entry which is preliminary data.</text>
</comment>
<dbReference type="SMART" id="SM00494">
    <property type="entry name" value="ChtBD2"/>
    <property type="match status" value="2"/>
</dbReference>
<feature type="domain" description="Chitin-binding type-2" evidence="3">
    <location>
        <begin position="626"/>
        <end position="680"/>
    </location>
</feature>
<dbReference type="CDD" id="cd01450">
    <property type="entry name" value="vWFA_subfamily_ECM"/>
    <property type="match status" value="2"/>
</dbReference>
<dbReference type="PROSITE" id="PS50940">
    <property type="entry name" value="CHIT_BIND_II"/>
    <property type="match status" value="1"/>
</dbReference>
<dbReference type="EMBL" id="PZQS01000011">
    <property type="protein sequence ID" value="PVD21850.1"/>
    <property type="molecule type" value="Genomic_DNA"/>
</dbReference>
<dbReference type="PANTHER" id="PTHR24020">
    <property type="entry name" value="COLLAGEN ALPHA"/>
    <property type="match status" value="1"/>
</dbReference>
<sequence length="857" mass="93394">MYNEQVDEAMFRRTQTEANQLSFQYASILNKLGIDWSQVKWTDLRKPLYSALAAALFLTLEGGPQNVPASVSAQGNYWLQNYHQNQTNHTAQNYSTIVEKFQHTCSRTEDIDLLFILDTSSSVGPNEWTATTNFVVDIVANLAIHNGIAPDKDRVAMITFSTNAKLAFNFNNGSDIRSAMAQIISASHVAGGTNISAAFYLAQTEVFNSLRPNAAKVIVVVTDGDTPDFERRTQSLMALKMLDVQIFIVGITSSIKDTELKLVGSQPECIYVHHILSYDQLHDVRLSLEKFTCRVPEVLEPGVHTYPCGVNVLAQISGSAYGSSLTVTTSHGEVEIFGTNSTNVPSRDEHEINTTASVLAPASFMSDDPRPLTFSVESKDQGGLLCSGNFTIRVEDNAVKRTDCNGREPDFVFLLDSSLATTDDQWQAMLGFVQAFLQRYDVKSSPPQVALLSFAENVTTHIDLSPLSDNFKQELTNISRPTGLTSNLADALAFVAHRVLGPASGAVRPDASKTVILVTSGRPSTPTQAIGQASQLHMLGSRIVVAAVGNSFDDVHLNTIASTRLHVQKVSDVVHLTSVASQVLGEACETVAMLCVEGGVSRECLMEDVMGGYCGEILNMFRSVASDPCAMQQGVPAFVRMSRFPHPTDVDKFLLCGSAGHAYVVLCPLGQVYSPRLEECHPAGAPVNITQASTTRDTTPLSTTSTPTTTTTTPTTTTTTRTTTTVTTTPQPTTAPLPNPCTPDAIRSNQTYQPHPFDRTKYFHCSGLYTGQIESCPTGRVWEQSLVMCIMQWVIVDEVTRRTDPTLNNPCLGGVDYFAVFSDPTVYIECNILHEGFLRHCPTGQVWKSILSACDSF</sequence>
<dbReference type="InterPro" id="IPR050525">
    <property type="entry name" value="ECM_Assembly_Org"/>
</dbReference>
<organism evidence="4 5">
    <name type="scientific">Pomacea canaliculata</name>
    <name type="common">Golden apple snail</name>
    <dbReference type="NCBI Taxonomy" id="400727"/>
    <lineage>
        <taxon>Eukaryota</taxon>
        <taxon>Metazoa</taxon>
        <taxon>Spiralia</taxon>
        <taxon>Lophotrochozoa</taxon>
        <taxon>Mollusca</taxon>
        <taxon>Gastropoda</taxon>
        <taxon>Caenogastropoda</taxon>
        <taxon>Architaenioglossa</taxon>
        <taxon>Ampullarioidea</taxon>
        <taxon>Ampullariidae</taxon>
        <taxon>Pomacea</taxon>
    </lineage>
</organism>
<protein>
    <submittedName>
        <fullName evidence="4">Uncharacterized protein</fullName>
    </submittedName>
</protein>
<feature type="compositionally biased region" description="Low complexity" evidence="1">
    <location>
        <begin position="694"/>
        <end position="732"/>
    </location>
</feature>
<dbReference type="InterPro" id="IPR002557">
    <property type="entry name" value="Chitin-bd_dom"/>
</dbReference>
<dbReference type="InterPro" id="IPR036465">
    <property type="entry name" value="vWFA_dom_sf"/>
</dbReference>